<dbReference type="PANTHER" id="PTHR47961">
    <property type="entry name" value="DNA POLYMERASE THETA, PUTATIVE (AFU_ORTHOLOGUE AFUA_1G05260)-RELATED"/>
    <property type="match status" value="1"/>
</dbReference>
<keyword evidence="2" id="KW-0378">Hydrolase</keyword>
<dbReference type="Proteomes" id="UP000245695">
    <property type="component" value="Chromosome 1"/>
</dbReference>
<dbReference type="PROSITE" id="PS51192">
    <property type="entry name" value="HELICASE_ATP_BIND_1"/>
    <property type="match status" value="1"/>
</dbReference>
<dbReference type="AlphaFoldDB" id="A0A2P2BQ92"/>
<evidence type="ECO:0000259" key="5">
    <source>
        <dbReference type="PROSITE" id="PS51192"/>
    </source>
</evidence>
<dbReference type="PANTHER" id="PTHR47961:SF6">
    <property type="entry name" value="DNA-DIRECTED DNA POLYMERASE"/>
    <property type="match status" value="1"/>
</dbReference>
<reference evidence="7 8" key="1">
    <citation type="submission" date="2014-09" db="EMBL/GenBank/DDBJ databases">
        <authorList>
            <person name="Hornung B.V."/>
        </authorList>
    </citation>
    <scope>NUCLEOTIDE SEQUENCE [LARGE SCALE GENOMIC DNA]</scope>
    <source>
        <strain evidence="7 8">FRIFI</strain>
    </source>
</reference>
<dbReference type="GO" id="GO:0016787">
    <property type="term" value="F:hydrolase activity"/>
    <property type="evidence" value="ECO:0007669"/>
    <property type="project" value="UniProtKB-KW"/>
</dbReference>
<dbReference type="Gene3D" id="3.40.50.300">
    <property type="entry name" value="P-loop containing nucleotide triphosphate hydrolases"/>
    <property type="match status" value="2"/>
</dbReference>
<dbReference type="InterPro" id="IPR027417">
    <property type="entry name" value="P-loop_NTPase"/>
</dbReference>
<sequence length="692" mass="81480">MSRENIINDIQKIREKYIREIHVSDNKTQKIRELADILYTLDLTVYSKDYSFDSALYSALSESYIDSNISLHPGQLEIIDEIVNNNALIVSAPTSFGKTFCIFEYIIRYKPKTVVLVVPTLALVDEYLKKIIKRYNFQFKDYKIHTVIDDEKKYDFDKCNIFILTHDRVVQEESYRTFPKIDFLVIDEVYKLKKDIEDDRVLVLNMAYYNLSKISDKYLLLAPFIDSIDNIEALENEPKFFKSNYSPVVNDIKTINISNDNDRYLECRKILKSFDKDDKSIIYFPTVSGIYKYVNEIICEEPILEDLDDDVRDFIKWAKEDIHEEWCLVKALERGYLIHNGQIPIGTRMFQLDFYEESDTYNTLLCTSTLLEGINTTAKNIIITRPSRLSEKHSEKDAFTAFDFFNLVGRAGRLNQHLIGNAYYLKGSKDPKFIKEDAVKSIRFEINDDSKDIDIQKGNIEKHQEVQDFLKDLEISIEEYLSEVGSRLRFNTVLNIYIRYNKYKAELFEELDILSNDSKRGRLYLIRILYKIIEEKENKLYSNIINNLLNKSRPKIKSVVKKTLDYYKGLDINYVIAITIRLKMSYIENDFYTKLLVIKFFIVNIDPTYSHLIDILNNKVVSSIEQLYFTSSRHKKMLTDLGIYERDIDKIISIIGNDFDDATELKYKLIKNKNNLRNLSFISKYVIEKLIQ</sequence>
<dbReference type="SUPFAM" id="SSF52540">
    <property type="entry name" value="P-loop containing nucleoside triphosphate hydrolases"/>
    <property type="match status" value="1"/>
</dbReference>
<organism evidence="7 8">
    <name type="scientific">Romboutsia hominis</name>
    <dbReference type="NCBI Taxonomy" id="1507512"/>
    <lineage>
        <taxon>Bacteria</taxon>
        <taxon>Bacillati</taxon>
        <taxon>Bacillota</taxon>
        <taxon>Clostridia</taxon>
        <taxon>Peptostreptococcales</taxon>
        <taxon>Peptostreptococcaceae</taxon>
        <taxon>Romboutsia</taxon>
    </lineage>
</organism>
<evidence type="ECO:0000256" key="2">
    <source>
        <dbReference type="ARBA" id="ARBA00022801"/>
    </source>
</evidence>
<dbReference type="SMART" id="SM00487">
    <property type="entry name" value="DEXDc"/>
    <property type="match status" value="1"/>
</dbReference>
<dbReference type="InterPro" id="IPR050474">
    <property type="entry name" value="Hel308_SKI2-like"/>
</dbReference>
<feature type="domain" description="Helicase ATP-binding" evidence="5">
    <location>
        <begin position="79"/>
        <end position="204"/>
    </location>
</feature>
<keyword evidence="3 7" id="KW-0347">Helicase</keyword>
<dbReference type="GO" id="GO:0005524">
    <property type="term" value="F:ATP binding"/>
    <property type="evidence" value="ECO:0007669"/>
    <property type="project" value="UniProtKB-KW"/>
</dbReference>
<evidence type="ECO:0000313" key="7">
    <source>
        <dbReference type="EMBL" id="CEI72513.1"/>
    </source>
</evidence>
<evidence type="ECO:0000256" key="1">
    <source>
        <dbReference type="ARBA" id="ARBA00022741"/>
    </source>
</evidence>
<dbReference type="GO" id="GO:0003676">
    <property type="term" value="F:nucleic acid binding"/>
    <property type="evidence" value="ECO:0007669"/>
    <property type="project" value="InterPro"/>
</dbReference>
<evidence type="ECO:0000256" key="4">
    <source>
        <dbReference type="ARBA" id="ARBA00022840"/>
    </source>
</evidence>
<accession>A0A2P2BQ92</accession>
<keyword evidence="1" id="KW-0547">Nucleotide-binding</keyword>
<evidence type="ECO:0000259" key="6">
    <source>
        <dbReference type="PROSITE" id="PS51194"/>
    </source>
</evidence>
<dbReference type="InterPro" id="IPR001650">
    <property type="entry name" value="Helicase_C-like"/>
</dbReference>
<feature type="domain" description="Helicase C-terminal" evidence="6">
    <location>
        <begin position="286"/>
        <end position="474"/>
    </location>
</feature>
<gene>
    <name evidence="7" type="ORF">FRIFI_0973</name>
</gene>
<dbReference type="EMBL" id="LN650648">
    <property type="protein sequence ID" value="CEI72513.1"/>
    <property type="molecule type" value="Genomic_DNA"/>
</dbReference>
<evidence type="ECO:0000313" key="8">
    <source>
        <dbReference type="Proteomes" id="UP000245695"/>
    </source>
</evidence>
<dbReference type="GO" id="GO:0004386">
    <property type="term" value="F:helicase activity"/>
    <property type="evidence" value="ECO:0007669"/>
    <property type="project" value="UniProtKB-KW"/>
</dbReference>
<dbReference type="InterPro" id="IPR011545">
    <property type="entry name" value="DEAD/DEAH_box_helicase_dom"/>
</dbReference>
<evidence type="ECO:0000256" key="3">
    <source>
        <dbReference type="ARBA" id="ARBA00022806"/>
    </source>
</evidence>
<name>A0A2P2BQ92_9FIRM</name>
<keyword evidence="8" id="KW-1185">Reference proteome</keyword>
<dbReference type="Pfam" id="PF00270">
    <property type="entry name" value="DEAD"/>
    <property type="match status" value="1"/>
</dbReference>
<proteinExistence type="predicted"/>
<dbReference type="RefSeq" id="WP_166505159.1">
    <property type="nucleotide sequence ID" value="NZ_LN650648.1"/>
</dbReference>
<dbReference type="InterPro" id="IPR014001">
    <property type="entry name" value="Helicase_ATP-bd"/>
</dbReference>
<dbReference type="KEGG" id="rhom:FRIFI_0973"/>
<keyword evidence="4" id="KW-0067">ATP-binding</keyword>
<dbReference type="PROSITE" id="PS51194">
    <property type="entry name" value="HELICASE_CTER"/>
    <property type="match status" value="1"/>
</dbReference>
<protein>
    <submittedName>
        <fullName evidence="7">DEAD/DEAH box helicase domain protein</fullName>
    </submittedName>
</protein>